<dbReference type="PaxDb" id="2903-EOD20332"/>
<name>A0A0D3JT81_EMIH1</name>
<dbReference type="GeneID" id="17265877"/>
<dbReference type="KEGG" id="ehx:EMIHUDRAFT_242140"/>
<dbReference type="Proteomes" id="UP000013827">
    <property type="component" value="Unassembled WGS sequence"/>
</dbReference>
<keyword evidence="1" id="KW-0862">Zinc</keyword>
<dbReference type="RefSeq" id="XP_005772761.1">
    <property type="nucleotide sequence ID" value="XM_005772704.1"/>
</dbReference>
<dbReference type="GO" id="GO:0008270">
    <property type="term" value="F:zinc ion binding"/>
    <property type="evidence" value="ECO:0007669"/>
    <property type="project" value="UniProtKB-KW"/>
</dbReference>
<dbReference type="RefSeq" id="XP_005779145.1">
    <property type="nucleotide sequence ID" value="XM_005779088.1"/>
</dbReference>
<dbReference type="EnsemblProtists" id="EOD26716">
    <property type="protein sequence ID" value="EOD26716"/>
    <property type="gene ID" value="EMIHUDRAFT_236644"/>
</dbReference>
<keyword evidence="4" id="KW-1185">Reference proteome</keyword>
<dbReference type="InterPro" id="IPR001841">
    <property type="entry name" value="Znf_RING"/>
</dbReference>
<keyword evidence="1" id="KW-0863">Zinc-finger</keyword>
<evidence type="ECO:0000256" key="1">
    <source>
        <dbReference type="PROSITE-ProRule" id="PRU00175"/>
    </source>
</evidence>
<protein>
    <recommendedName>
        <fullName evidence="2">RING-type domain-containing protein</fullName>
    </recommendedName>
</protein>
<feature type="domain" description="RING-type" evidence="2">
    <location>
        <begin position="118"/>
        <end position="158"/>
    </location>
</feature>
<evidence type="ECO:0000313" key="4">
    <source>
        <dbReference type="Proteomes" id="UP000013827"/>
    </source>
</evidence>
<dbReference type="AlphaFoldDB" id="A0A0D3JT81"/>
<evidence type="ECO:0000313" key="3">
    <source>
        <dbReference type="EnsemblProtists" id="EOD26716"/>
    </source>
</evidence>
<evidence type="ECO:0000259" key="2">
    <source>
        <dbReference type="PROSITE" id="PS50089"/>
    </source>
</evidence>
<proteinExistence type="predicted"/>
<reference evidence="3" key="2">
    <citation type="submission" date="2024-10" db="UniProtKB">
        <authorList>
            <consortium name="EnsemblProtists"/>
        </authorList>
    </citation>
    <scope>IDENTIFICATION</scope>
</reference>
<dbReference type="PROSITE" id="PS50089">
    <property type="entry name" value="ZF_RING_2"/>
    <property type="match status" value="1"/>
</dbReference>
<dbReference type="GeneID" id="17272261"/>
<organism evidence="3 4">
    <name type="scientific">Emiliania huxleyi (strain CCMP1516)</name>
    <dbReference type="NCBI Taxonomy" id="280463"/>
    <lineage>
        <taxon>Eukaryota</taxon>
        <taxon>Haptista</taxon>
        <taxon>Haptophyta</taxon>
        <taxon>Prymnesiophyceae</taxon>
        <taxon>Isochrysidales</taxon>
        <taxon>Noelaerhabdaceae</taxon>
        <taxon>Emiliania</taxon>
    </lineage>
</organism>
<dbReference type="KEGG" id="ehx:EMIHUDRAFT_236644"/>
<dbReference type="SUPFAM" id="SSF57850">
    <property type="entry name" value="RING/U-box"/>
    <property type="match status" value="1"/>
</dbReference>
<dbReference type="HOGENOM" id="CLU_1368451_0_0_1"/>
<dbReference type="InterPro" id="IPR013083">
    <property type="entry name" value="Znf_RING/FYVE/PHD"/>
</dbReference>
<dbReference type="Gene3D" id="3.30.40.10">
    <property type="entry name" value="Zinc/RING finger domain, C3HC4 (zinc finger)"/>
    <property type="match status" value="1"/>
</dbReference>
<reference evidence="4" key="1">
    <citation type="journal article" date="2013" name="Nature">
        <title>Pan genome of the phytoplankton Emiliania underpins its global distribution.</title>
        <authorList>
            <person name="Read B.A."/>
            <person name="Kegel J."/>
            <person name="Klute M.J."/>
            <person name="Kuo A."/>
            <person name="Lefebvre S.C."/>
            <person name="Maumus F."/>
            <person name="Mayer C."/>
            <person name="Miller J."/>
            <person name="Monier A."/>
            <person name="Salamov A."/>
            <person name="Young J."/>
            <person name="Aguilar M."/>
            <person name="Claverie J.M."/>
            <person name="Frickenhaus S."/>
            <person name="Gonzalez K."/>
            <person name="Herman E.K."/>
            <person name="Lin Y.C."/>
            <person name="Napier J."/>
            <person name="Ogata H."/>
            <person name="Sarno A.F."/>
            <person name="Shmutz J."/>
            <person name="Schroeder D."/>
            <person name="de Vargas C."/>
            <person name="Verret F."/>
            <person name="von Dassow P."/>
            <person name="Valentin K."/>
            <person name="Van de Peer Y."/>
            <person name="Wheeler G."/>
            <person name="Dacks J.B."/>
            <person name="Delwiche C.F."/>
            <person name="Dyhrman S.T."/>
            <person name="Glockner G."/>
            <person name="John U."/>
            <person name="Richards T."/>
            <person name="Worden A.Z."/>
            <person name="Zhang X."/>
            <person name="Grigoriev I.V."/>
            <person name="Allen A.E."/>
            <person name="Bidle K."/>
            <person name="Borodovsky M."/>
            <person name="Bowler C."/>
            <person name="Brownlee C."/>
            <person name="Cock J.M."/>
            <person name="Elias M."/>
            <person name="Gladyshev V.N."/>
            <person name="Groth M."/>
            <person name="Guda C."/>
            <person name="Hadaegh A."/>
            <person name="Iglesias-Rodriguez M.D."/>
            <person name="Jenkins J."/>
            <person name="Jones B.M."/>
            <person name="Lawson T."/>
            <person name="Leese F."/>
            <person name="Lindquist E."/>
            <person name="Lobanov A."/>
            <person name="Lomsadze A."/>
            <person name="Malik S.B."/>
            <person name="Marsh M.E."/>
            <person name="Mackinder L."/>
            <person name="Mock T."/>
            <person name="Mueller-Roeber B."/>
            <person name="Pagarete A."/>
            <person name="Parker M."/>
            <person name="Probert I."/>
            <person name="Quesneville H."/>
            <person name="Raines C."/>
            <person name="Rensing S.A."/>
            <person name="Riano-Pachon D.M."/>
            <person name="Richier S."/>
            <person name="Rokitta S."/>
            <person name="Shiraiwa Y."/>
            <person name="Soanes D.M."/>
            <person name="van der Giezen M."/>
            <person name="Wahlund T.M."/>
            <person name="Williams B."/>
            <person name="Wilson W."/>
            <person name="Wolfe G."/>
            <person name="Wurch L.L."/>
        </authorList>
    </citation>
    <scope>NUCLEOTIDE SEQUENCE</scope>
</reference>
<sequence length="200" mass="22209">MRGRRPSPGKEGAIDGAALASAACVQVSIEAVGPAGSDERPSTTVRAYVWQRRIGLFLPTKVDLSEGGVLGRPATLCPIRLQCATRQGSAVRFLTAEHLEEYIAMETNVKSENFRCFCSDWIFSTHLVECTLCRHRMHVECANEWFARRGQRSCPFCRQSDADGTLLIRRANKPVEFTELRHETCAPRRGGREGAAREDA</sequence>
<dbReference type="EnsemblProtists" id="EOD20332">
    <property type="protein sequence ID" value="EOD20332"/>
    <property type="gene ID" value="EMIHUDRAFT_242140"/>
</dbReference>
<keyword evidence="1" id="KW-0479">Metal-binding</keyword>
<accession>A0A0D3JT81</accession>